<dbReference type="Pfam" id="PF00512">
    <property type="entry name" value="HisKA"/>
    <property type="match status" value="1"/>
</dbReference>
<dbReference type="SMART" id="SM00387">
    <property type="entry name" value="HATPase_c"/>
    <property type="match status" value="1"/>
</dbReference>
<dbReference type="InterPro" id="IPR005467">
    <property type="entry name" value="His_kinase_dom"/>
</dbReference>
<evidence type="ECO:0000259" key="6">
    <source>
        <dbReference type="PROSITE" id="PS50109"/>
    </source>
</evidence>
<accession>A0ABR9S5H6</accession>
<dbReference type="InterPro" id="IPR029016">
    <property type="entry name" value="GAF-like_dom_sf"/>
</dbReference>
<proteinExistence type="predicted"/>
<dbReference type="SUPFAM" id="SSF52172">
    <property type="entry name" value="CheY-like"/>
    <property type="match status" value="2"/>
</dbReference>
<dbReference type="PROSITE" id="PS50110">
    <property type="entry name" value="RESPONSE_REGULATORY"/>
    <property type="match status" value="2"/>
</dbReference>
<dbReference type="InterPro" id="IPR036890">
    <property type="entry name" value="HATPase_C_sf"/>
</dbReference>
<dbReference type="SUPFAM" id="SSF55874">
    <property type="entry name" value="ATPase domain of HSP90 chaperone/DNA topoisomerase II/histidine kinase"/>
    <property type="match status" value="1"/>
</dbReference>
<dbReference type="InterPro" id="IPR011006">
    <property type="entry name" value="CheY-like_superfamily"/>
</dbReference>
<feature type="modified residue" description="4-aspartylphosphate" evidence="4">
    <location>
        <position position="101"/>
    </location>
</feature>
<evidence type="ECO:0000256" key="1">
    <source>
        <dbReference type="ARBA" id="ARBA00000085"/>
    </source>
</evidence>
<dbReference type="InterPro" id="IPR003661">
    <property type="entry name" value="HisK_dim/P_dom"/>
</dbReference>
<dbReference type="InterPro" id="IPR036097">
    <property type="entry name" value="HisK_dim/P_sf"/>
</dbReference>
<keyword evidence="3 4" id="KW-0597">Phosphoprotein</keyword>
<feature type="modified residue" description="4-aspartylphosphate" evidence="4">
    <location>
        <position position="656"/>
    </location>
</feature>
<dbReference type="EC" id="2.7.13.3" evidence="2"/>
<comment type="catalytic activity">
    <reaction evidence="1">
        <text>ATP + protein L-histidine = ADP + protein N-phospho-L-histidine.</text>
        <dbReference type="EC" id="2.7.13.3"/>
    </reaction>
</comment>
<evidence type="ECO:0000256" key="5">
    <source>
        <dbReference type="SAM" id="Coils"/>
    </source>
</evidence>
<dbReference type="InterPro" id="IPR001789">
    <property type="entry name" value="Sig_transdc_resp-reg_receiver"/>
</dbReference>
<dbReference type="Proteomes" id="UP000806285">
    <property type="component" value="Unassembled WGS sequence"/>
</dbReference>
<dbReference type="PROSITE" id="PS50109">
    <property type="entry name" value="HIS_KIN"/>
    <property type="match status" value="1"/>
</dbReference>
<dbReference type="Gene3D" id="3.30.450.40">
    <property type="match status" value="1"/>
</dbReference>
<dbReference type="SUPFAM" id="SSF55781">
    <property type="entry name" value="GAF domain-like"/>
    <property type="match status" value="1"/>
</dbReference>
<evidence type="ECO:0000259" key="7">
    <source>
        <dbReference type="PROSITE" id="PS50110"/>
    </source>
</evidence>
<name>A0ABR9S5H6_9BURK</name>
<dbReference type="PANTHER" id="PTHR43547">
    <property type="entry name" value="TWO-COMPONENT HISTIDINE KINASE"/>
    <property type="match status" value="1"/>
</dbReference>
<protein>
    <recommendedName>
        <fullName evidence="2">histidine kinase</fullName>
        <ecNumber evidence="2">2.7.13.3</ecNumber>
    </recommendedName>
</protein>
<dbReference type="EMBL" id="JADDIV010000003">
    <property type="protein sequence ID" value="MBE7368314.1"/>
    <property type="molecule type" value="Genomic_DNA"/>
</dbReference>
<keyword evidence="9" id="KW-1185">Reference proteome</keyword>
<evidence type="ECO:0000313" key="8">
    <source>
        <dbReference type="EMBL" id="MBE7368314.1"/>
    </source>
</evidence>
<keyword evidence="5" id="KW-0175">Coiled coil</keyword>
<dbReference type="InterPro" id="IPR003594">
    <property type="entry name" value="HATPase_dom"/>
</dbReference>
<dbReference type="SMART" id="SM00448">
    <property type="entry name" value="REC"/>
    <property type="match status" value="2"/>
</dbReference>
<dbReference type="Gene3D" id="1.10.287.130">
    <property type="match status" value="1"/>
</dbReference>
<dbReference type="Pfam" id="PF02518">
    <property type="entry name" value="HATPase_c"/>
    <property type="match status" value="1"/>
</dbReference>
<dbReference type="CDD" id="cd17580">
    <property type="entry name" value="REC_2_DhkD-like"/>
    <property type="match status" value="1"/>
</dbReference>
<dbReference type="CDD" id="cd00082">
    <property type="entry name" value="HisKA"/>
    <property type="match status" value="1"/>
</dbReference>
<dbReference type="PANTHER" id="PTHR43547:SF2">
    <property type="entry name" value="HYBRID SIGNAL TRANSDUCTION HISTIDINE KINASE C"/>
    <property type="match status" value="1"/>
</dbReference>
<dbReference type="SUPFAM" id="SSF47384">
    <property type="entry name" value="Homodimeric domain of signal transducing histidine kinase"/>
    <property type="match status" value="1"/>
</dbReference>
<dbReference type="Gene3D" id="3.30.565.10">
    <property type="entry name" value="Histidine kinase-like ATPase, C-terminal domain"/>
    <property type="match status" value="1"/>
</dbReference>
<evidence type="ECO:0000256" key="3">
    <source>
        <dbReference type="ARBA" id="ARBA00022553"/>
    </source>
</evidence>
<reference evidence="8 9" key="1">
    <citation type="submission" date="2020-10" db="EMBL/GenBank/DDBJ databases">
        <title>Ramlibacter sp. HM2 16S ribosomal RNA gene Genome sequencing and assembly.</title>
        <authorList>
            <person name="Kang M."/>
        </authorList>
    </citation>
    <scope>NUCLEOTIDE SEQUENCE [LARGE SCALE GENOMIC DNA]</scope>
    <source>
        <strain evidence="8 9">HM2</strain>
    </source>
</reference>
<dbReference type="PRINTS" id="PR00344">
    <property type="entry name" value="BCTRLSENSOR"/>
</dbReference>
<feature type="domain" description="Response regulatory" evidence="7">
    <location>
        <begin position="607"/>
        <end position="723"/>
    </location>
</feature>
<gene>
    <name evidence="8" type="ORF">IM787_12215</name>
</gene>
<feature type="domain" description="Response regulatory" evidence="7">
    <location>
        <begin position="52"/>
        <end position="168"/>
    </location>
</feature>
<dbReference type="Gene3D" id="3.40.50.2300">
    <property type="match status" value="2"/>
</dbReference>
<evidence type="ECO:0000256" key="4">
    <source>
        <dbReference type="PROSITE-ProRule" id="PRU00169"/>
    </source>
</evidence>
<feature type="coiled-coil region" evidence="5">
    <location>
        <begin position="173"/>
        <end position="200"/>
    </location>
</feature>
<dbReference type="InterPro" id="IPR004358">
    <property type="entry name" value="Sig_transdc_His_kin-like_C"/>
</dbReference>
<dbReference type="SMART" id="SM00388">
    <property type="entry name" value="HisKA"/>
    <property type="match status" value="1"/>
</dbReference>
<organism evidence="8 9">
    <name type="scientific">Ramlibacter pallidus</name>
    <dbReference type="NCBI Taxonomy" id="2780087"/>
    <lineage>
        <taxon>Bacteria</taxon>
        <taxon>Pseudomonadati</taxon>
        <taxon>Pseudomonadota</taxon>
        <taxon>Betaproteobacteria</taxon>
        <taxon>Burkholderiales</taxon>
        <taxon>Comamonadaceae</taxon>
        <taxon>Ramlibacter</taxon>
    </lineage>
</organism>
<dbReference type="Pfam" id="PF00072">
    <property type="entry name" value="Response_reg"/>
    <property type="match status" value="2"/>
</dbReference>
<sequence>MHRGGGLGLPGQAGEHAGPAVGAARLAAAVTTGALVTSTANPQQQEAPEKVNILVVDDLPEKHVVFTTILDELDQNIVSARSGQEALKYILEMEFAVILLDVNMPDIDGLETASLIRQYKKSAQTPIVFITAYVDDLQARRGYALGAVDYIPSPVVPEVLRSKVRVFCELFRMNRQLQKQAQQREELARSEAARAAAEEAIHRADYLAEASQVLSRSLNLDDTVAAILDLSVPMLGQRAVLGIPDKEGGVRRLEMHPAPKADDHVAFDEAVGPDLRSVADQVLRDKQFRLWRKGNGRAAAVCPLMAGDEIRGALALVGDEAFFDSPRTALIREFASRASIAMENARLYSAVQEADRRKNEFLAMLAHELRNPLAPIRNAVHILASAEELPPKLGWARDVIGRQAEHMARLIDDLLDVSRIVQGKVAVKPEKLQLVSLIERSVEASSPRLGARDQVLDVVLPRVPIELDGDAVRLSQVLSNLINNACKFSPPGSRIALESSYRDGELQIAVKDQGAGIAPEFLPHMFDLFAQADQSLDRSQGGLGIGLTLVKHLVELHGGRVWATSEGLGKGAQVTIALPACVSTQPAGPLPSVTHRPVHVAPGAAARILVVDDLAASAETLLTLLEMEGFEVRMAHEGQDALRIAREFRPDVVLLDIGLPGMNGFEVAHGLRSQPESQEALLIALTGYGEAESRTRSAQAGFDFHMVKPADVNLLLSMLANPQEARRNATATTAA</sequence>
<comment type="caution">
    <text evidence="8">The sequence shown here is derived from an EMBL/GenBank/DDBJ whole genome shotgun (WGS) entry which is preliminary data.</text>
</comment>
<feature type="domain" description="Histidine kinase" evidence="6">
    <location>
        <begin position="364"/>
        <end position="582"/>
    </location>
</feature>
<evidence type="ECO:0000313" key="9">
    <source>
        <dbReference type="Proteomes" id="UP000806285"/>
    </source>
</evidence>
<evidence type="ECO:0000256" key="2">
    <source>
        <dbReference type="ARBA" id="ARBA00012438"/>
    </source>
</evidence>